<reference evidence="3" key="1">
    <citation type="submission" date="2020-01" db="EMBL/GenBank/DDBJ databases">
        <authorList>
            <consortium name="DOE Joint Genome Institute"/>
            <person name="Haridas S."/>
            <person name="Albert R."/>
            <person name="Binder M."/>
            <person name="Bloem J."/>
            <person name="Labutti K."/>
            <person name="Salamov A."/>
            <person name="Andreopoulos B."/>
            <person name="Baker S.E."/>
            <person name="Barry K."/>
            <person name="Bills G."/>
            <person name="Bluhm B.H."/>
            <person name="Cannon C."/>
            <person name="Castanera R."/>
            <person name="Culley D.E."/>
            <person name="Daum C."/>
            <person name="Ezra D."/>
            <person name="Gonzalez J.B."/>
            <person name="Henrissat B."/>
            <person name="Kuo A."/>
            <person name="Liang C."/>
            <person name="Lipzen A."/>
            <person name="Lutzoni F."/>
            <person name="Magnuson J."/>
            <person name="Mondo S."/>
            <person name="Nolan M."/>
            <person name="Ohm R."/>
            <person name="Pangilinan J."/>
            <person name="Park H.-J."/>
            <person name="Ramirez L."/>
            <person name="Alfaro M."/>
            <person name="Sun H."/>
            <person name="Tritt A."/>
            <person name="Yoshinaga Y."/>
            <person name="Zwiers L.-H."/>
            <person name="Turgeon B.G."/>
            <person name="Goodwin S.B."/>
            <person name="Spatafora J.W."/>
            <person name="Crous P.W."/>
            <person name="Grigoriev I.V."/>
        </authorList>
    </citation>
    <scope>NUCLEOTIDE SEQUENCE</scope>
    <source>
        <strain evidence="3">CBS 394.84</strain>
    </source>
</reference>
<gene>
    <name evidence="3" type="ORF">K460DRAFT_350828</name>
</gene>
<organism evidence="3 4">
    <name type="scientific">Cucurbitaria berberidis CBS 394.84</name>
    <dbReference type="NCBI Taxonomy" id="1168544"/>
    <lineage>
        <taxon>Eukaryota</taxon>
        <taxon>Fungi</taxon>
        <taxon>Dikarya</taxon>
        <taxon>Ascomycota</taxon>
        <taxon>Pezizomycotina</taxon>
        <taxon>Dothideomycetes</taxon>
        <taxon>Pleosporomycetidae</taxon>
        <taxon>Pleosporales</taxon>
        <taxon>Pleosporineae</taxon>
        <taxon>Cucurbitariaceae</taxon>
        <taxon>Cucurbitaria</taxon>
    </lineage>
</organism>
<evidence type="ECO:0000256" key="1">
    <source>
        <dbReference type="SAM" id="Coils"/>
    </source>
</evidence>
<evidence type="ECO:0008006" key="5">
    <source>
        <dbReference type="Google" id="ProtNLM"/>
    </source>
</evidence>
<dbReference type="AlphaFoldDB" id="A0A9P4LDX2"/>
<name>A0A9P4LDX2_9PLEO</name>
<sequence length="800" mass="88438">MASDQDVAQLLEITFYQLDKDQAKQLLGITGNNVQAAAEKFYDMDIEPLKALLRDSKPTWDDTAFGAGSYRTEDTGGALPTFNIDYAPGFENYPHSTGNSRAPTRPPSRSSQHSAVSTHAGDAPVQSQYREGVSSARLTETGIENTQESGVIGNSKPVFGPAKRDHYDSSQWALVSTATEVISDPVPSQRQREEGQPAILKPSPSFNYFPALIPILHSIPLFRNALLAPGVVQNDYWVGEDWWKGSPSPPARIIDTTIGIAEEYGLDIIHETQRLMAFLDNTDRVYGSTGSMLELDAWKESRPPIEDPDDDLLKFLVLWGFAYQSQVADAQLDGILRSTFNAGGAIRESFVLDSTVTRVQSKPDLSIYDVLDDTLFSSVTGSAHIVDISNILIFRLTSAKTDATDLGCRIPATLYVDRYLEKNRHVIDGMYRDMKQYEDQLKDIDTQEQRLKYHTPKKQGVNRIESLKLLQTSMKAFQPPKDGSDVNSQDAVVLSQLQNLFQSLESRLAALGEQAAEIRRTLDGISGRFKPSVNDGVDIAMDTANAEYPEGETPQDAMNYPYQLYGVATRRDVVYLVHPDIKSNDPGAKQWWRMQYDTESANPVIMRDRLSLQEVIERATSESASVLLIYANEAATSVEPVPLSKPLEDFVKRDKLNFLEELQKNATGWEGFGDYGTTAQGEWDKDPPTYDGDGDWSNVGAKEFYSHDRNDSNMSSTTLTPNTELGDDVGEVQEMVEVNGGMDAFAGLSSSVSSDTVGAEAIDVDRPLSQSNPSLRDVSMVDAHEKMVTQHTEVAEKKGG</sequence>
<dbReference type="Proteomes" id="UP000800039">
    <property type="component" value="Unassembled WGS sequence"/>
</dbReference>
<comment type="caution">
    <text evidence="3">The sequence shown here is derived from an EMBL/GenBank/DDBJ whole genome shotgun (WGS) entry which is preliminary data.</text>
</comment>
<dbReference type="OrthoDB" id="4489171at2759"/>
<evidence type="ECO:0000313" key="3">
    <source>
        <dbReference type="EMBL" id="KAF1850822.1"/>
    </source>
</evidence>
<dbReference type="PANTHER" id="PTHR39597:SF1">
    <property type="entry name" value="UBA DOMAIN-CONTAINING PROTEIN RUP1"/>
    <property type="match status" value="1"/>
</dbReference>
<dbReference type="GO" id="GO:0005829">
    <property type="term" value="C:cytosol"/>
    <property type="evidence" value="ECO:0007669"/>
    <property type="project" value="TreeGrafter"/>
</dbReference>
<evidence type="ECO:0000313" key="4">
    <source>
        <dbReference type="Proteomes" id="UP000800039"/>
    </source>
</evidence>
<dbReference type="PANTHER" id="PTHR39597">
    <property type="entry name" value="UBA DOMAIN-CONTAINING PROTEIN RUP1"/>
    <property type="match status" value="1"/>
</dbReference>
<feature type="region of interest" description="Disordered" evidence="2">
    <location>
        <begin position="90"/>
        <end position="134"/>
    </location>
</feature>
<evidence type="ECO:0000256" key="2">
    <source>
        <dbReference type="SAM" id="MobiDB-lite"/>
    </source>
</evidence>
<protein>
    <recommendedName>
        <fullName evidence="5">Ubiquitin interaction motif protein</fullName>
    </recommendedName>
</protein>
<accession>A0A9P4LDX2</accession>
<feature type="compositionally biased region" description="Low complexity" evidence="2">
    <location>
        <begin position="100"/>
        <end position="111"/>
    </location>
</feature>
<dbReference type="EMBL" id="ML976614">
    <property type="protein sequence ID" value="KAF1850822.1"/>
    <property type="molecule type" value="Genomic_DNA"/>
</dbReference>
<dbReference type="InterPro" id="IPR055335">
    <property type="entry name" value="Ucp6/RUP1"/>
</dbReference>
<dbReference type="RefSeq" id="XP_040793385.1">
    <property type="nucleotide sequence ID" value="XM_040931530.1"/>
</dbReference>
<keyword evidence="1" id="KW-0175">Coiled coil</keyword>
<keyword evidence="4" id="KW-1185">Reference proteome</keyword>
<proteinExistence type="predicted"/>
<dbReference type="GeneID" id="63848782"/>
<feature type="coiled-coil region" evidence="1">
    <location>
        <begin position="494"/>
        <end position="521"/>
    </location>
</feature>
<dbReference type="GO" id="GO:0005634">
    <property type="term" value="C:nucleus"/>
    <property type="evidence" value="ECO:0007669"/>
    <property type="project" value="TreeGrafter"/>
</dbReference>
<dbReference type="GO" id="GO:0016579">
    <property type="term" value="P:protein deubiquitination"/>
    <property type="evidence" value="ECO:0007669"/>
    <property type="project" value="TreeGrafter"/>
</dbReference>